<evidence type="ECO:0000313" key="3">
    <source>
        <dbReference type="Proteomes" id="UP000277582"/>
    </source>
</evidence>
<evidence type="ECO:0000313" key="2">
    <source>
        <dbReference type="EMBL" id="RSN72590.1"/>
    </source>
</evidence>
<feature type="transmembrane region" description="Helical" evidence="1">
    <location>
        <begin position="114"/>
        <end position="134"/>
    </location>
</feature>
<dbReference type="EMBL" id="RCOS01000146">
    <property type="protein sequence ID" value="RSN72590.1"/>
    <property type="molecule type" value="Genomic_DNA"/>
</dbReference>
<name>A0A3R9RKZ1_9CREN</name>
<protein>
    <submittedName>
        <fullName evidence="2">Uncharacterized protein</fullName>
    </submittedName>
</protein>
<feature type="transmembrane region" description="Helical" evidence="1">
    <location>
        <begin position="140"/>
        <end position="167"/>
    </location>
</feature>
<proteinExistence type="predicted"/>
<keyword evidence="1" id="KW-0472">Membrane</keyword>
<keyword evidence="1" id="KW-0812">Transmembrane</keyword>
<reference evidence="2 3" key="1">
    <citation type="submission" date="2018-10" db="EMBL/GenBank/DDBJ databases">
        <title>Co-occurring genomic capacity for anaerobic methane metabolism and dissimilatory sulfite reduction discovered in the Korarchaeota.</title>
        <authorList>
            <person name="Mckay L.J."/>
            <person name="Dlakic M."/>
            <person name="Fields M.W."/>
            <person name="Delmont T.O."/>
            <person name="Eren A.M."/>
            <person name="Jay Z.J."/>
            <person name="Klingelsmith K.B."/>
            <person name="Rusch D.B."/>
            <person name="Inskeep W.P."/>
        </authorList>
    </citation>
    <scope>NUCLEOTIDE SEQUENCE [LARGE SCALE GENOMIC DNA]</scope>
    <source>
        <strain evidence="2 3">MDKW</strain>
    </source>
</reference>
<keyword evidence="3" id="KW-1185">Reference proteome</keyword>
<feature type="transmembrane region" description="Helical" evidence="1">
    <location>
        <begin position="88"/>
        <end position="107"/>
    </location>
</feature>
<organism evidence="2 3">
    <name type="scientific">Candidatus Methanodesulfokora washburnensis</name>
    <dbReference type="NCBI Taxonomy" id="2478471"/>
    <lineage>
        <taxon>Archaea</taxon>
        <taxon>Thermoproteota</taxon>
        <taxon>Candidatus Korarchaeia</taxon>
        <taxon>Candidatus Korarchaeia incertae sedis</taxon>
        <taxon>Candidatus Methanodesulfokora</taxon>
    </lineage>
</organism>
<feature type="transmembrane region" description="Helical" evidence="1">
    <location>
        <begin position="33"/>
        <end position="50"/>
    </location>
</feature>
<dbReference type="Proteomes" id="UP000277582">
    <property type="component" value="Unassembled WGS sequence"/>
</dbReference>
<accession>A0A3R9RKZ1</accession>
<gene>
    <name evidence="2" type="ORF">D6D85_13260</name>
</gene>
<dbReference type="AlphaFoldDB" id="A0A3R9RKZ1"/>
<evidence type="ECO:0000256" key="1">
    <source>
        <dbReference type="SAM" id="Phobius"/>
    </source>
</evidence>
<comment type="caution">
    <text evidence="2">The sequence shown here is derived from an EMBL/GenBank/DDBJ whole genome shotgun (WGS) entry which is preliminary data.</text>
</comment>
<keyword evidence="1" id="KW-1133">Transmembrane helix</keyword>
<feature type="transmembrane region" description="Helical" evidence="1">
    <location>
        <begin position="62"/>
        <end position="82"/>
    </location>
</feature>
<sequence length="171" mass="19576">MSRMEVLSDILILLSILLFSIHSKLGLDFFPEIPFLYTFSLIVILIYHFYKKKEGISRTFYLVSIIAFILSSILNLFLFLILGNSIILSLQYLLNLVISSITYPYFVVQKPKIIALKASLTISAILFLTYLVTYEEHPSMILMCLSISLLPCLPFLHLLISSICMSLQKIK</sequence>